<dbReference type="AlphaFoldDB" id="A0A7S1BEU2"/>
<evidence type="ECO:0000313" key="8">
    <source>
        <dbReference type="EMBL" id="CAD8885154.1"/>
    </source>
</evidence>
<evidence type="ECO:0000256" key="3">
    <source>
        <dbReference type="ARBA" id="ARBA00022741"/>
    </source>
</evidence>
<protein>
    <recommendedName>
        <fullName evidence="7">Protein kinase domain-containing protein</fullName>
    </recommendedName>
</protein>
<sequence>MMSRRESERILPGRKIGNFIVGRKLGTGAFSAVHLASHNRTKQSVALKILDGKKIEELQMTTERVWREIINLRLCAGHPHIIRLYDVYEKGSVVSDTVLVTEYADGGTLYDYVTEQRSQRLSVRKSRYLLQQIVSGLDFMHYRGIAHRDLTLDNILMDTSRSSVKLADFGFSRCVPQEGRGKMITSCGSPNYAAPELLNEVPYNGMAVDVWSLGVVLYVMLNGFLPFDEEKYPDLFKKIRAGIYHLPWRLPREAKELFPLLFKVDPFFRIKLPELRNSTFCQIEIPDYLNESPETIYMNWKNKKTNVNSEVVDQVLEYYNTSSICQKDKLKNNCTESFENYYVTRKLVEQVAAAFQEVREEQPSAILRDLQTNYDLILDKKHETVRKTYHKKNIMHRFFSSVAFISITTFALNFRSKGAHECPKIYFSRYGNSHCKHIVVGQA</sequence>
<dbReference type="GO" id="GO:0005737">
    <property type="term" value="C:cytoplasm"/>
    <property type="evidence" value="ECO:0007669"/>
    <property type="project" value="TreeGrafter"/>
</dbReference>
<dbReference type="InterPro" id="IPR000719">
    <property type="entry name" value="Prot_kinase_dom"/>
</dbReference>
<keyword evidence="1" id="KW-0723">Serine/threonine-protein kinase</keyword>
<feature type="domain" description="Protein kinase" evidence="7">
    <location>
        <begin position="19"/>
        <end position="281"/>
    </location>
</feature>
<dbReference type="EMBL" id="HBFR01016917">
    <property type="protein sequence ID" value="CAD8885154.1"/>
    <property type="molecule type" value="Transcribed_RNA"/>
</dbReference>
<dbReference type="InterPro" id="IPR017441">
    <property type="entry name" value="Protein_kinase_ATP_BS"/>
</dbReference>
<dbReference type="PANTHER" id="PTHR24346">
    <property type="entry name" value="MAP/MICROTUBULE AFFINITY-REGULATING KINASE"/>
    <property type="match status" value="1"/>
</dbReference>
<proteinExistence type="predicted"/>
<dbReference type="GO" id="GO:0005524">
    <property type="term" value="F:ATP binding"/>
    <property type="evidence" value="ECO:0007669"/>
    <property type="project" value="UniProtKB-UniRule"/>
</dbReference>
<dbReference type="FunFam" id="1.10.510.10:FF:000571">
    <property type="entry name" value="Maternal embryonic leucine zipper kinase"/>
    <property type="match status" value="1"/>
</dbReference>
<dbReference type="InterPro" id="IPR011009">
    <property type="entry name" value="Kinase-like_dom_sf"/>
</dbReference>
<feature type="binding site" evidence="6">
    <location>
        <position position="48"/>
    </location>
    <ligand>
        <name>ATP</name>
        <dbReference type="ChEBI" id="CHEBI:30616"/>
    </ligand>
</feature>
<gene>
    <name evidence="8" type="ORF">CHYS00102_LOCUS12351</name>
</gene>
<dbReference type="PANTHER" id="PTHR24346:SF82">
    <property type="entry name" value="KP78A-RELATED"/>
    <property type="match status" value="1"/>
</dbReference>
<organism evidence="8">
    <name type="scientific">Corethron hystrix</name>
    <dbReference type="NCBI Taxonomy" id="216773"/>
    <lineage>
        <taxon>Eukaryota</taxon>
        <taxon>Sar</taxon>
        <taxon>Stramenopiles</taxon>
        <taxon>Ochrophyta</taxon>
        <taxon>Bacillariophyta</taxon>
        <taxon>Coscinodiscophyceae</taxon>
        <taxon>Corethrophycidae</taxon>
        <taxon>Corethrales</taxon>
        <taxon>Corethraceae</taxon>
        <taxon>Corethron</taxon>
    </lineage>
</organism>
<accession>A0A7S1BEU2</accession>
<dbReference type="SUPFAM" id="SSF56112">
    <property type="entry name" value="Protein kinase-like (PK-like)"/>
    <property type="match status" value="1"/>
</dbReference>
<dbReference type="PROSITE" id="PS50011">
    <property type="entry name" value="PROTEIN_KINASE_DOM"/>
    <property type="match status" value="1"/>
</dbReference>
<evidence type="ECO:0000256" key="2">
    <source>
        <dbReference type="ARBA" id="ARBA00022679"/>
    </source>
</evidence>
<evidence type="ECO:0000256" key="1">
    <source>
        <dbReference type="ARBA" id="ARBA00022527"/>
    </source>
</evidence>
<dbReference type="Gene3D" id="1.10.510.10">
    <property type="entry name" value="Transferase(Phosphotransferase) domain 1"/>
    <property type="match status" value="1"/>
</dbReference>
<evidence type="ECO:0000256" key="5">
    <source>
        <dbReference type="ARBA" id="ARBA00022840"/>
    </source>
</evidence>
<evidence type="ECO:0000259" key="7">
    <source>
        <dbReference type="PROSITE" id="PS50011"/>
    </source>
</evidence>
<keyword evidence="3 6" id="KW-0547">Nucleotide-binding</keyword>
<evidence type="ECO:0000256" key="4">
    <source>
        <dbReference type="ARBA" id="ARBA00022777"/>
    </source>
</evidence>
<name>A0A7S1BEU2_9STRA</name>
<dbReference type="Pfam" id="PF00069">
    <property type="entry name" value="Pkinase"/>
    <property type="match status" value="1"/>
</dbReference>
<evidence type="ECO:0000256" key="6">
    <source>
        <dbReference type="PROSITE-ProRule" id="PRU10141"/>
    </source>
</evidence>
<dbReference type="GO" id="GO:0004674">
    <property type="term" value="F:protein serine/threonine kinase activity"/>
    <property type="evidence" value="ECO:0007669"/>
    <property type="project" value="UniProtKB-KW"/>
</dbReference>
<dbReference type="PROSITE" id="PS00107">
    <property type="entry name" value="PROTEIN_KINASE_ATP"/>
    <property type="match status" value="1"/>
</dbReference>
<reference evidence="8" key="1">
    <citation type="submission" date="2021-01" db="EMBL/GenBank/DDBJ databases">
        <authorList>
            <person name="Corre E."/>
            <person name="Pelletier E."/>
            <person name="Niang G."/>
            <person name="Scheremetjew M."/>
            <person name="Finn R."/>
            <person name="Kale V."/>
            <person name="Holt S."/>
            <person name="Cochrane G."/>
            <person name="Meng A."/>
            <person name="Brown T."/>
            <person name="Cohen L."/>
        </authorList>
    </citation>
    <scope>NUCLEOTIDE SEQUENCE</scope>
    <source>
        <strain evidence="8">308</strain>
    </source>
</reference>
<keyword evidence="5 6" id="KW-0067">ATP-binding</keyword>
<keyword evidence="2" id="KW-0808">Transferase</keyword>
<dbReference type="GO" id="GO:0035556">
    <property type="term" value="P:intracellular signal transduction"/>
    <property type="evidence" value="ECO:0007669"/>
    <property type="project" value="TreeGrafter"/>
</dbReference>
<keyword evidence="4" id="KW-0418">Kinase</keyword>